<organism evidence="2 3">
    <name type="scientific">SAR324 cluster bacterium</name>
    <dbReference type="NCBI Taxonomy" id="2024889"/>
    <lineage>
        <taxon>Bacteria</taxon>
        <taxon>Deltaproteobacteria</taxon>
        <taxon>SAR324 cluster</taxon>
    </lineage>
</organism>
<name>A0A2D6YKH5_9DELT</name>
<feature type="transmembrane region" description="Helical" evidence="1">
    <location>
        <begin position="6"/>
        <end position="26"/>
    </location>
</feature>
<keyword evidence="1" id="KW-0812">Transmembrane</keyword>
<dbReference type="Proteomes" id="UP000226525">
    <property type="component" value="Unassembled WGS sequence"/>
</dbReference>
<evidence type="ECO:0000313" key="3">
    <source>
        <dbReference type="Proteomes" id="UP000226525"/>
    </source>
</evidence>
<feature type="transmembrane region" description="Helical" evidence="1">
    <location>
        <begin position="57"/>
        <end position="75"/>
    </location>
</feature>
<keyword evidence="1" id="KW-0472">Membrane</keyword>
<sequence length="118" mass="12568">MAFLQILILAAILGLFIGAFTLLLAGGERAERYPGLAVIPGALVGLDLGLTSQWGEFSLLLIGGLTGYFLMLGFWRDRPAIQGLLPLNNQSANSGNTVLSDSTSAIDEKLEDKLANYI</sequence>
<keyword evidence="1" id="KW-1133">Transmembrane helix</keyword>
<protein>
    <submittedName>
        <fullName evidence="2">Uncharacterized protein</fullName>
    </submittedName>
</protein>
<reference evidence="3" key="1">
    <citation type="submission" date="2017-09" db="EMBL/GenBank/DDBJ databases">
        <title>The Reconstruction of 2,631 Draft Metagenome-Assembled Genomes from the Global Oceans.</title>
        <authorList>
            <person name="Tully B.J."/>
            <person name="Graham E.D."/>
            <person name="Heidelberg J.F."/>
        </authorList>
    </citation>
    <scope>NUCLEOTIDE SEQUENCE [LARGE SCALE GENOMIC DNA]</scope>
</reference>
<proteinExistence type="predicted"/>
<dbReference type="EMBL" id="NZEX01000102">
    <property type="protein sequence ID" value="MAH63632.1"/>
    <property type="molecule type" value="Genomic_DNA"/>
</dbReference>
<comment type="caution">
    <text evidence="2">The sequence shown here is derived from an EMBL/GenBank/DDBJ whole genome shotgun (WGS) entry which is preliminary data.</text>
</comment>
<evidence type="ECO:0000313" key="2">
    <source>
        <dbReference type="EMBL" id="MAH63632.1"/>
    </source>
</evidence>
<accession>A0A2D6YKH5</accession>
<evidence type="ECO:0000256" key="1">
    <source>
        <dbReference type="SAM" id="Phobius"/>
    </source>
</evidence>
<dbReference type="AlphaFoldDB" id="A0A2D6YKH5"/>
<gene>
    <name evidence="2" type="ORF">CMN54_09350</name>
</gene>